<name>A0A652ZYJ3_9SPIR</name>
<protein>
    <recommendedName>
        <fullName evidence="2">Lipoprotein</fullName>
    </recommendedName>
</protein>
<dbReference type="PROSITE" id="PS51257">
    <property type="entry name" value="PROKAR_LIPOPROTEIN"/>
    <property type="match status" value="1"/>
</dbReference>
<proteinExistence type="predicted"/>
<sequence>MRGKGVNSLYGKIMLALGFALLWSGCGISTTAYLYPPLDFSVDQSSITIRNNGLNYESSEGVNQTFKGINIYYRIFQDKSNAQGKQNDLLTLKEGYEGNPDAFMNYAETQGFCYMRKATSSAQPTVIIAANNESLHTISTTTWELDNDSNYILVRNINRPENNFLEKNFDADDQDYTGNDSTGGGTFHMVLFAVSYGEDSIGAPVYSDPFIADSILEF</sequence>
<reference evidence="1" key="1">
    <citation type="submission" date="2018-07" db="EMBL/GenBank/DDBJ databases">
        <authorList>
            <consortium name="Genoscope - CEA"/>
            <person name="William W."/>
        </authorList>
    </citation>
    <scope>NUCLEOTIDE SEQUENCE</scope>
    <source>
        <strain evidence="1">IK1</strain>
    </source>
</reference>
<organism evidence="1">
    <name type="scientific">uncultured Spirochaetota bacterium</name>
    <dbReference type="NCBI Taxonomy" id="460511"/>
    <lineage>
        <taxon>Bacteria</taxon>
        <taxon>Pseudomonadati</taxon>
        <taxon>Spirochaetota</taxon>
        <taxon>environmental samples</taxon>
    </lineage>
</organism>
<dbReference type="EMBL" id="UPXP01000031">
    <property type="protein sequence ID" value="VBB40842.1"/>
    <property type="molecule type" value="Genomic_DNA"/>
</dbReference>
<gene>
    <name evidence="1" type="ORF">TRIP_E370055</name>
</gene>
<dbReference type="AlphaFoldDB" id="A0A652ZYJ3"/>
<accession>A0A652ZYJ3</accession>
<evidence type="ECO:0008006" key="2">
    <source>
        <dbReference type="Google" id="ProtNLM"/>
    </source>
</evidence>
<evidence type="ECO:0000313" key="1">
    <source>
        <dbReference type="EMBL" id="VBB40842.1"/>
    </source>
</evidence>